<gene>
    <name evidence="2" type="ORF">M72_19711</name>
</gene>
<dbReference type="STRING" id="301302.ERS852420_01915"/>
<dbReference type="OrthoDB" id="9782481at2"/>
<feature type="transmembrane region" description="Helical" evidence="1">
    <location>
        <begin position="36"/>
        <end position="53"/>
    </location>
</feature>
<feature type="transmembrane region" description="Helical" evidence="1">
    <location>
        <begin position="134"/>
        <end position="152"/>
    </location>
</feature>
<dbReference type="RefSeq" id="WP_055066784.1">
    <property type="nucleotide sequence ID" value="NZ_CP173697.1"/>
</dbReference>
<feature type="transmembrane region" description="Helical" evidence="1">
    <location>
        <begin position="164"/>
        <end position="185"/>
    </location>
</feature>
<proteinExistence type="predicted"/>
<feature type="transmembrane region" description="Helical" evidence="1">
    <location>
        <begin position="6"/>
        <end position="24"/>
    </location>
</feature>
<feature type="transmembrane region" description="Helical" evidence="1">
    <location>
        <begin position="95"/>
        <end position="114"/>
    </location>
</feature>
<evidence type="ECO:0000313" key="2">
    <source>
        <dbReference type="EMBL" id="CRL32182.1"/>
    </source>
</evidence>
<dbReference type="Proteomes" id="UP000049979">
    <property type="component" value="Unassembled WGS sequence"/>
</dbReference>
<dbReference type="AlphaFoldDB" id="A0A0M6WC38"/>
<reference evidence="3" key="1">
    <citation type="submission" date="2015-05" db="EMBL/GenBank/DDBJ databases">
        <authorList>
            <consortium name="Pathogen Informatics"/>
        </authorList>
    </citation>
    <scope>NUCLEOTIDE SEQUENCE [LARGE SCALE GENOMIC DNA]</scope>
    <source>
        <strain evidence="3">M72</strain>
    </source>
</reference>
<organism evidence="2 3">
    <name type="scientific">Roseburia faecis</name>
    <dbReference type="NCBI Taxonomy" id="301302"/>
    <lineage>
        <taxon>Bacteria</taxon>
        <taxon>Bacillati</taxon>
        <taxon>Bacillota</taxon>
        <taxon>Clostridia</taxon>
        <taxon>Lachnospirales</taxon>
        <taxon>Lachnospiraceae</taxon>
        <taxon>Roseburia</taxon>
    </lineage>
</organism>
<accession>A0A0M6WC38</accession>
<keyword evidence="1" id="KW-0812">Transmembrane</keyword>
<sequence>MNYLWGGMILVGVVYAAMTGNLGAVTDQALASAKEAVSLCLTMTGAMAFWVGLMKIAEKGGMVNRAASAMGPILRFLFPSVPENSTAGRYMATNMVSNFLGLGWAATPAGISAMKELKRLQKMSNQATDAMCDFLIINISSLQLIPVNIIAYRSQYGAVSPAAIVGPAIIATSISTLAAVIFIKLRQAFGRVEK</sequence>
<protein>
    <submittedName>
        <fullName evidence="2">Nucleoside recognition domain containing protein</fullName>
    </submittedName>
</protein>
<keyword evidence="1" id="KW-0472">Membrane</keyword>
<dbReference type="EMBL" id="CVRR01000003">
    <property type="protein sequence ID" value="CRL32182.1"/>
    <property type="molecule type" value="Genomic_DNA"/>
</dbReference>
<keyword evidence="1" id="KW-1133">Transmembrane helix</keyword>
<evidence type="ECO:0000256" key="1">
    <source>
        <dbReference type="SAM" id="Phobius"/>
    </source>
</evidence>
<evidence type="ECO:0000313" key="3">
    <source>
        <dbReference type="Proteomes" id="UP000049979"/>
    </source>
</evidence>
<keyword evidence="3" id="KW-1185">Reference proteome</keyword>
<name>A0A0M6WC38_9FIRM</name>